<evidence type="ECO:0000313" key="3">
    <source>
        <dbReference type="EMBL" id="SVA00593.1"/>
    </source>
</evidence>
<dbReference type="Gene3D" id="3.40.50.150">
    <property type="entry name" value="Vaccinia Virus protein VP39"/>
    <property type="match status" value="1"/>
</dbReference>
<reference evidence="3" key="1">
    <citation type="submission" date="2018-05" db="EMBL/GenBank/DDBJ databases">
        <authorList>
            <person name="Lanie J.A."/>
            <person name="Ng W.-L."/>
            <person name="Kazmierczak K.M."/>
            <person name="Andrzejewski T.M."/>
            <person name="Davidsen T.M."/>
            <person name="Wayne K.J."/>
            <person name="Tettelin H."/>
            <person name="Glass J.I."/>
            <person name="Rusch D."/>
            <person name="Podicherti R."/>
            <person name="Tsui H.-C.T."/>
            <person name="Winkler M.E."/>
        </authorList>
    </citation>
    <scope>NUCLEOTIDE SEQUENCE</scope>
</reference>
<dbReference type="PANTHER" id="PTHR40048">
    <property type="entry name" value="RHAMNOSYL O-METHYLTRANSFERASE"/>
    <property type="match status" value="1"/>
</dbReference>
<dbReference type="GO" id="GO:0032259">
    <property type="term" value="P:methylation"/>
    <property type="evidence" value="ECO:0007669"/>
    <property type="project" value="UniProtKB-KW"/>
</dbReference>
<dbReference type="GO" id="GO:0005886">
    <property type="term" value="C:plasma membrane"/>
    <property type="evidence" value="ECO:0007669"/>
    <property type="project" value="TreeGrafter"/>
</dbReference>
<organism evidence="3">
    <name type="scientific">marine metagenome</name>
    <dbReference type="NCBI Taxonomy" id="408172"/>
    <lineage>
        <taxon>unclassified sequences</taxon>
        <taxon>metagenomes</taxon>
        <taxon>ecological metagenomes</taxon>
    </lineage>
</organism>
<keyword evidence="1" id="KW-0489">Methyltransferase</keyword>
<sequence>MYMRLRSLVISLYNALFARAVEKLFFHQLVTKTNNFGRSKWLGKPIWQNTFDLWIAQETIHDVKPSLIIECGTNRGGSAYFYAQLFDLMGAEGKVVSVDIEKLHDLSHPRVTYLVGSSVSDEIAGKIRKMAEEADGPVLVILDSDHSEAHVARELEIYAPMTTVGSYCLVQDGIIDELFMFRKGRPGPLPALEKYLTNHPEFEIDHDRCNRFLITHHPKGWLKRVQ</sequence>
<keyword evidence="2" id="KW-0808">Transferase</keyword>
<gene>
    <name evidence="3" type="ORF">METZ01_LOCUS53447</name>
</gene>
<dbReference type="EMBL" id="UINC01002818">
    <property type="protein sequence ID" value="SVA00593.1"/>
    <property type="molecule type" value="Genomic_DNA"/>
</dbReference>
<dbReference type="AlphaFoldDB" id="A0A381SHA8"/>
<dbReference type="SUPFAM" id="SSF53335">
    <property type="entry name" value="S-adenosyl-L-methionine-dependent methyltransferases"/>
    <property type="match status" value="1"/>
</dbReference>
<dbReference type="GO" id="GO:0008610">
    <property type="term" value="P:lipid biosynthetic process"/>
    <property type="evidence" value="ECO:0007669"/>
    <property type="project" value="InterPro"/>
</dbReference>
<dbReference type="GO" id="GO:0008168">
    <property type="term" value="F:methyltransferase activity"/>
    <property type="evidence" value="ECO:0007669"/>
    <property type="project" value="UniProtKB-KW"/>
</dbReference>
<accession>A0A381SHA8</accession>
<proteinExistence type="predicted"/>
<evidence type="ECO:0000256" key="1">
    <source>
        <dbReference type="ARBA" id="ARBA00022603"/>
    </source>
</evidence>
<dbReference type="GO" id="GO:0071770">
    <property type="term" value="P:DIM/DIP cell wall layer assembly"/>
    <property type="evidence" value="ECO:0007669"/>
    <property type="project" value="TreeGrafter"/>
</dbReference>
<dbReference type="InterPro" id="IPR007072">
    <property type="entry name" value="RNMT_CmcI"/>
</dbReference>
<protein>
    <recommendedName>
        <fullName evidence="4">Rhamnosyl O-methyltransferase</fullName>
    </recommendedName>
</protein>
<name>A0A381SHA8_9ZZZZ</name>
<dbReference type="InterPro" id="IPR029063">
    <property type="entry name" value="SAM-dependent_MTases_sf"/>
</dbReference>
<evidence type="ECO:0000256" key="2">
    <source>
        <dbReference type="ARBA" id="ARBA00022679"/>
    </source>
</evidence>
<dbReference type="Pfam" id="PF04989">
    <property type="entry name" value="RMNT_CmcI"/>
    <property type="match status" value="1"/>
</dbReference>
<evidence type="ECO:0008006" key="4">
    <source>
        <dbReference type="Google" id="ProtNLM"/>
    </source>
</evidence>
<dbReference type="PANTHER" id="PTHR40048:SF1">
    <property type="entry name" value="RHAMNOSYL O-METHYLTRANSFERASE"/>
    <property type="match status" value="1"/>
</dbReference>